<comment type="caution">
    <text evidence="1">The sequence shown here is derived from an EMBL/GenBank/DDBJ whole genome shotgun (WGS) entry which is preliminary data.</text>
</comment>
<accession>A0A9Q0JZ04</accession>
<gene>
    <name evidence="1" type="ORF">NE237_012196</name>
</gene>
<proteinExistence type="predicted"/>
<dbReference type="EMBL" id="JAMYWD010000011">
    <property type="protein sequence ID" value="KAJ4955413.1"/>
    <property type="molecule type" value="Genomic_DNA"/>
</dbReference>
<protein>
    <submittedName>
        <fullName evidence="1">Uncharacterized protein</fullName>
    </submittedName>
</protein>
<evidence type="ECO:0000313" key="2">
    <source>
        <dbReference type="Proteomes" id="UP001141806"/>
    </source>
</evidence>
<dbReference type="AlphaFoldDB" id="A0A9Q0JZ04"/>
<dbReference type="Proteomes" id="UP001141806">
    <property type="component" value="Unassembled WGS sequence"/>
</dbReference>
<keyword evidence="2" id="KW-1185">Reference proteome</keyword>
<name>A0A9Q0JZ04_9MAGN</name>
<organism evidence="1 2">
    <name type="scientific">Protea cynaroides</name>
    <dbReference type="NCBI Taxonomy" id="273540"/>
    <lineage>
        <taxon>Eukaryota</taxon>
        <taxon>Viridiplantae</taxon>
        <taxon>Streptophyta</taxon>
        <taxon>Embryophyta</taxon>
        <taxon>Tracheophyta</taxon>
        <taxon>Spermatophyta</taxon>
        <taxon>Magnoliopsida</taxon>
        <taxon>Proteales</taxon>
        <taxon>Proteaceae</taxon>
        <taxon>Protea</taxon>
    </lineage>
</organism>
<sequence>MLSISGGENLHEGQVNGVSAVNLLARSTILSMRKGNSTAASSVSIANGPGTGGRSFASVLSGLLDLSALPEPVTEGEDEVEIDDLKEGELLDVAKDPSVDGNVENSHTNVNFKDPVVEVSTVDGNLLVAHQDVAAGVEGSKGDVNGVLSRLDYDGAPILTSSLGRVEVIFDDVAAVEDNLSEGG</sequence>
<evidence type="ECO:0000313" key="1">
    <source>
        <dbReference type="EMBL" id="KAJ4955413.1"/>
    </source>
</evidence>
<reference evidence="1" key="1">
    <citation type="journal article" date="2023" name="Plant J.">
        <title>The genome of the king protea, Protea cynaroides.</title>
        <authorList>
            <person name="Chang J."/>
            <person name="Duong T.A."/>
            <person name="Schoeman C."/>
            <person name="Ma X."/>
            <person name="Roodt D."/>
            <person name="Barker N."/>
            <person name="Li Z."/>
            <person name="Van de Peer Y."/>
            <person name="Mizrachi E."/>
        </authorList>
    </citation>
    <scope>NUCLEOTIDE SEQUENCE</scope>
    <source>
        <tissue evidence="1">Young leaves</tissue>
    </source>
</reference>